<evidence type="ECO:0000313" key="1">
    <source>
        <dbReference type="EMBL" id="CAK7328378.1"/>
    </source>
</evidence>
<sequence length="83" mass="9747">MEYPPIKVFEKASEITRKRRINQVRGPCEEIRVKKKIIITAWQNISDKALMEMSNGRVLRRPISIMLKGKWVILCLAYFLSVL</sequence>
<gene>
    <name evidence="1" type="ORF">DCAF_LOCUS6100</name>
</gene>
<accession>A0AAV1R381</accession>
<name>A0AAV1R381_9ROSI</name>
<proteinExistence type="predicted"/>
<protein>
    <submittedName>
        <fullName evidence="1">Uncharacterized protein</fullName>
    </submittedName>
</protein>
<keyword evidence="2" id="KW-1185">Reference proteome</keyword>
<comment type="caution">
    <text evidence="1">The sequence shown here is derived from an EMBL/GenBank/DDBJ whole genome shotgun (WGS) entry which is preliminary data.</text>
</comment>
<dbReference type="EMBL" id="CAWUPB010000893">
    <property type="protein sequence ID" value="CAK7328378.1"/>
    <property type="molecule type" value="Genomic_DNA"/>
</dbReference>
<dbReference type="AlphaFoldDB" id="A0AAV1R381"/>
<organism evidence="1 2">
    <name type="scientific">Dovyalis caffra</name>
    <dbReference type="NCBI Taxonomy" id="77055"/>
    <lineage>
        <taxon>Eukaryota</taxon>
        <taxon>Viridiplantae</taxon>
        <taxon>Streptophyta</taxon>
        <taxon>Embryophyta</taxon>
        <taxon>Tracheophyta</taxon>
        <taxon>Spermatophyta</taxon>
        <taxon>Magnoliopsida</taxon>
        <taxon>eudicotyledons</taxon>
        <taxon>Gunneridae</taxon>
        <taxon>Pentapetalae</taxon>
        <taxon>rosids</taxon>
        <taxon>fabids</taxon>
        <taxon>Malpighiales</taxon>
        <taxon>Salicaceae</taxon>
        <taxon>Flacourtieae</taxon>
        <taxon>Dovyalis</taxon>
    </lineage>
</organism>
<dbReference type="Proteomes" id="UP001314170">
    <property type="component" value="Unassembled WGS sequence"/>
</dbReference>
<evidence type="ECO:0000313" key="2">
    <source>
        <dbReference type="Proteomes" id="UP001314170"/>
    </source>
</evidence>
<reference evidence="1 2" key="1">
    <citation type="submission" date="2024-01" db="EMBL/GenBank/DDBJ databases">
        <authorList>
            <person name="Waweru B."/>
        </authorList>
    </citation>
    <scope>NUCLEOTIDE SEQUENCE [LARGE SCALE GENOMIC DNA]</scope>
</reference>